<sequence>MPETSRLIDLPTCELSKLEEIADLVTSVLSSPIRREKLALALENEGYIKTNYCSCSKLVRTEKTLKTCTICMRLLEESYSQIRKLFLSKVEIVGMLQEGEKILSEVFAQITGEATDDEKWCELVNLFKEFCAFSQTLQPQNRDAKESKDKENLSKRMSSDGFKFTFSHPPSAANGTSSTTSKSVVAQTAPASSNGSSSKTANLATSVTATKGSLVGLVDYLDDEEEDEEEESSPRNKPSLS</sequence>
<reference evidence="3" key="1">
    <citation type="submission" date="2020-03" db="EMBL/GenBank/DDBJ databases">
        <title>Studies in the Genomics of Life Span.</title>
        <authorList>
            <person name="Glass D."/>
        </authorList>
    </citation>
    <scope>NUCLEOTIDE SEQUENCE</scope>
    <source>
        <strain evidence="3">LTLLF</strain>
        <tissue evidence="3">Muscle</tissue>
    </source>
</reference>
<dbReference type="Proteomes" id="UP000710432">
    <property type="component" value="Unassembled WGS sequence"/>
</dbReference>
<evidence type="ECO:0000313" key="3">
    <source>
        <dbReference type="EMBL" id="KAH0506054.1"/>
    </source>
</evidence>
<gene>
    <name evidence="3" type="ORF">LTLLF_174975</name>
</gene>
<protein>
    <submittedName>
        <fullName evidence="3">Serine/threonine-protein phosphatase 4 regulatory subunit 3B</fullName>
    </submittedName>
</protein>
<accession>A0A8J6G6N1</accession>
<dbReference type="GO" id="GO:0072542">
    <property type="term" value="F:protein phosphatase activator activity"/>
    <property type="evidence" value="ECO:0007669"/>
    <property type="project" value="TreeGrafter"/>
</dbReference>
<dbReference type="GO" id="GO:0005654">
    <property type="term" value="C:nucleoplasm"/>
    <property type="evidence" value="ECO:0007669"/>
    <property type="project" value="TreeGrafter"/>
</dbReference>
<dbReference type="GO" id="GO:0030289">
    <property type="term" value="C:protein phosphatase 4 complex"/>
    <property type="evidence" value="ECO:0007669"/>
    <property type="project" value="TreeGrafter"/>
</dbReference>
<dbReference type="EMBL" id="JAATJU010024244">
    <property type="protein sequence ID" value="KAH0506054.1"/>
    <property type="molecule type" value="Genomic_DNA"/>
</dbReference>
<name>A0A8J6G6N1_MICOH</name>
<dbReference type="InterPro" id="IPR006887">
    <property type="entry name" value="P4R3-like_central_dom"/>
</dbReference>
<dbReference type="GO" id="GO:0006974">
    <property type="term" value="P:DNA damage response"/>
    <property type="evidence" value="ECO:0007669"/>
    <property type="project" value="TreeGrafter"/>
</dbReference>
<feature type="compositionally biased region" description="Polar residues" evidence="1">
    <location>
        <begin position="173"/>
        <end position="201"/>
    </location>
</feature>
<feature type="region of interest" description="Disordered" evidence="1">
    <location>
        <begin position="217"/>
        <end position="241"/>
    </location>
</feature>
<evidence type="ECO:0000256" key="1">
    <source>
        <dbReference type="SAM" id="MobiDB-lite"/>
    </source>
</evidence>
<comment type="caution">
    <text evidence="3">The sequence shown here is derived from an EMBL/GenBank/DDBJ whole genome shotgun (WGS) entry which is preliminary data.</text>
</comment>
<evidence type="ECO:0000259" key="2">
    <source>
        <dbReference type="Pfam" id="PF04802"/>
    </source>
</evidence>
<dbReference type="InterPro" id="IPR051137">
    <property type="entry name" value="PP4R3-like"/>
</dbReference>
<feature type="compositionally biased region" description="Acidic residues" evidence="1">
    <location>
        <begin position="220"/>
        <end position="231"/>
    </location>
</feature>
<organism evidence="3 4">
    <name type="scientific">Microtus ochrogaster</name>
    <name type="common">Prairie vole</name>
    <dbReference type="NCBI Taxonomy" id="79684"/>
    <lineage>
        <taxon>Eukaryota</taxon>
        <taxon>Metazoa</taxon>
        <taxon>Chordata</taxon>
        <taxon>Craniata</taxon>
        <taxon>Vertebrata</taxon>
        <taxon>Euteleostomi</taxon>
        <taxon>Mammalia</taxon>
        <taxon>Eutheria</taxon>
        <taxon>Euarchontoglires</taxon>
        <taxon>Glires</taxon>
        <taxon>Rodentia</taxon>
        <taxon>Myomorpha</taxon>
        <taxon>Muroidea</taxon>
        <taxon>Cricetidae</taxon>
        <taxon>Arvicolinae</taxon>
        <taxon>Microtus</taxon>
    </lineage>
</organism>
<feature type="region of interest" description="Disordered" evidence="1">
    <location>
        <begin position="160"/>
        <end position="201"/>
    </location>
</feature>
<dbReference type="AlphaFoldDB" id="A0A8J6G6N1"/>
<dbReference type="Pfam" id="PF04802">
    <property type="entry name" value="PP4R3"/>
    <property type="match status" value="1"/>
</dbReference>
<feature type="domain" description="Serine/threonine-protein phosphatase 4 regulatory subunit 3-like central" evidence="2">
    <location>
        <begin position="85"/>
        <end position="143"/>
    </location>
</feature>
<evidence type="ECO:0000313" key="4">
    <source>
        <dbReference type="Proteomes" id="UP000710432"/>
    </source>
</evidence>
<proteinExistence type="predicted"/>
<dbReference type="PANTHER" id="PTHR23318:SF18">
    <property type="entry name" value="SERINE_THREONINE-PROTEIN PHOSPHATASE 4 REGULATORY SUBUNIT 3B"/>
    <property type="match status" value="1"/>
</dbReference>
<dbReference type="PANTHER" id="PTHR23318">
    <property type="entry name" value="ATP SYNTHASE GAMMA-RELATED"/>
    <property type="match status" value="1"/>
</dbReference>